<dbReference type="InterPro" id="IPR005119">
    <property type="entry name" value="LysR_subst-bd"/>
</dbReference>
<reference evidence="6" key="1">
    <citation type="submission" date="2022-10" db="EMBL/GenBank/DDBJ databases">
        <title>Vagococcus sp. isolated from poultry meat.</title>
        <authorList>
            <person name="Johansson P."/>
            <person name="Bjorkroth J."/>
        </authorList>
    </citation>
    <scope>NUCLEOTIDE SEQUENCE</scope>
    <source>
        <strain evidence="6">STAA11</strain>
    </source>
</reference>
<evidence type="ECO:0000313" key="6">
    <source>
        <dbReference type="EMBL" id="WEG73621.1"/>
    </source>
</evidence>
<dbReference type="SUPFAM" id="SSF53850">
    <property type="entry name" value="Periplasmic binding protein-like II"/>
    <property type="match status" value="1"/>
</dbReference>
<dbReference type="Pfam" id="PF03466">
    <property type="entry name" value="LysR_substrate"/>
    <property type="match status" value="1"/>
</dbReference>
<protein>
    <submittedName>
        <fullName evidence="6">LysR family transcriptional regulator</fullName>
    </submittedName>
</protein>
<dbReference type="GO" id="GO:0000976">
    <property type="term" value="F:transcription cis-regulatory region binding"/>
    <property type="evidence" value="ECO:0007669"/>
    <property type="project" value="TreeGrafter"/>
</dbReference>
<dbReference type="PANTHER" id="PTHR30126:SF64">
    <property type="entry name" value="HTH-TYPE TRANSCRIPTIONAL REGULATOR CITR"/>
    <property type="match status" value="1"/>
</dbReference>
<dbReference type="GO" id="GO:0003700">
    <property type="term" value="F:DNA-binding transcription factor activity"/>
    <property type="evidence" value="ECO:0007669"/>
    <property type="project" value="InterPro"/>
</dbReference>
<dbReference type="PANTHER" id="PTHR30126">
    <property type="entry name" value="HTH-TYPE TRANSCRIPTIONAL REGULATOR"/>
    <property type="match status" value="1"/>
</dbReference>
<keyword evidence="3" id="KW-0238">DNA-binding</keyword>
<dbReference type="Gene3D" id="1.10.10.10">
    <property type="entry name" value="Winged helix-like DNA-binding domain superfamily/Winged helix DNA-binding domain"/>
    <property type="match status" value="1"/>
</dbReference>
<dbReference type="InterPro" id="IPR036390">
    <property type="entry name" value="WH_DNA-bd_sf"/>
</dbReference>
<keyword evidence="4" id="KW-0804">Transcription</keyword>
<name>A0AAF0I874_9ENTE</name>
<gene>
    <name evidence="6" type="ORF">OL234_01565</name>
</gene>
<evidence type="ECO:0000256" key="4">
    <source>
        <dbReference type="ARBA" id="ARBA00023163"/>
    </source>
</evidence>
<accession>A0AAF0I874</accession>
<dbReference type="Pfam" id="PF00126">
    <property type="entry name" value="HTH_1"/>
    <property type="match status" value="1"/>
</dbReference>
<dbReference type="Gene3D" id="3.40.190.290">
    <property type="match status" value="1"/>
</dbReference>
<feature type="domain" description="HTH lysR-type" evidence="5">
    <location>
        <begin position="1"/>
        <end position="60"/>
    </location>
</feature>
<evidence type="ECO:0000313" key="7">
    <source>
        <dbReference type="Proteomes" id="UP001179647"/>
    </source>
</evidence>
<dbReference type="InterPro" id="IPR036388">
    <property type="entry name" value="WH-like_DNA-bd_sf"/>
</dbReference>
<evidence type="ECO:0000256" key="2">
    <source>
        <dbReference type="ARBA" id="ARBA00023015"/>
    </source>
</evidence>
<dbReference type="PRINTS" id="PR00039">
    <property type="entry name" value="HTHLYSR"/>
</dbReference>
<dbReference type="AlphaFoldDB" id="A0AAF0I874"/>
<dbReference type="KEGG" id="vie:OL234_01565"/>
<evidence type="ECO:0000259" key="5">
    <source>
        <dbReference type="PROSITE" id="PS50931"/>
    </source>
</evidence>
<dbReference type="RefSeq" id="WP_275469421.1">
    <property type="nucleotide sequence ID" value="NZ_CP110232.1"/>
</dbReference>
<dbReference type="Proteomes" id="UP001179647">
    <property type="component" value="Chromosome"/>
</dbReference>
<comment type="similarity">
    <text evidence="1">Belongs to the LysR transcriptional regulatory family.</text>
</comment>
<dbReference type="FunFam" id="1.10.10.10:FF:000001">
    <property type="entry name" value="LysR family transcriptional regulator"/>
    <property type="match status" value="1"/>
</dbReference>
<dbReference type="InterPro" id="IPR000847">
    <property type="entry name" value="LysR_HTH_N"/>
</dbReference>
<dbReference type="EMBL" id="CP110232">
    <property type="protein sequence ID" value="WEG73621.1"/>
    <property type="molecule type" value="Genomic_DNA"/>
</dbReference>
<organism evidence="6 7">
    <name type="scientific">Vagococcus intermedius</name>
    <dbReference type="NCBI Taxonomy" id="2991418"/>
    <lineage>
        <taxon>Bacteria</taxon>
        <taxon>Bacillati</taxon>
        <taxon>Bacillota</taxon>
        <taxon>Bacilli</taxon>
        <taxon>Lactobacillales</taxon>
        <taxon>Enterococcaceae</taxon>
        <taxon>Vagococcus</taxon>
    </lineage>
</organism>
<dbReference type="SUPFAM" id="SSF46785">
    <property type="entry name" value="Winged helix' DNA-binding domain"/>
    <property type="match status" value="1"/>
</dbReference>
<evidence type="ECO:0000256" key="1">
    <source>
        <dbReference type="ARBA" id="ARBA00009437"/>
    </source>
</evidence>
<dbReference type="PROSITE" id="PS50931">
    <property type="entry name" value="HTH_LYSR"/>
    <property type="match status" value="1"/>
</dbReference>
<proteinExistence type="inferred from homology"/>
<dbReference type="CDD" id="cd05466">
    <property type="entry name" value="PBP2_LTTR_substrate"/>
    <property type="match status" value="1"/>
</dbReference>
<keyword evidence="2" id="KW-0805">Transcription regulation</keyword>
<sequence length="293" mass="33325">MVGKLDLYRIFQVVSQNKSFSKAAKELYMTQSAISQSIAKLEFELEVSLFYRTPKGVFLTKEGEVLEEHVRAALNLIEIAEDKLLNFKEMKTGELKIGVGDTISRYFLMPYLESFYSEYPGIKLKIVNGTTPEIMVFLKEGEVDVGVCHLPIADERFDVRPCKEIQDIFVCSPDYPIAKEEPLSYAELLSYPLIFLEKKSNSRMYVDDFLAQQGHVISPIFELGSYDLVMEFAKINLGISCVLREFAESNLLNGELIELPLEQTIPSRHIGIIHLKSYPLSQAAQKFVESIIK</sequence>
<evidence type="ECO:0000256" key="3">
    <source>
        <dbReference type="ARBA" id="ARBA00023125"/>
    </source>
</evidence>
<keyword evidence="7" id="KW-1185">Reference proteome</keyword>